<dbReference type="InterPro" id="IPR023772">
    <property type="entry name" value="DNA-bd_HTH_TetR-type_CS"/>
</dbReference>
<keyword evidence="3" id="KW-0804">Transcription</keyword>
<dbReference type="PANTHER" id="PTHR30055:SF234">
    <property type="entry name" value="HTH-TYPE TRANSCRIPTIONAL REGULATOR BETI"/>
    <property type="match status" value="1"/>
</dbReference>
<dbReference type="InterPro" id="IPR009057">
    <property type="entry name" value="Homeodomain-like_sf"/>
</dbReference>
<evidence type="ECO:0000256" key="2">
    <source>
        <dbReference type="ARBA" id="ARBA00023125"/>
    </source>
</evidence>
<keyword evidence="7" id="KW-1185">Reference proteome</keyword>
<dbReference type="EMBL" id="JAGEPF010000023">
    <property type="protein sequence ID" value="MBO2462661.1"/>
    <property type="molecule type" value="Genomic_DNA"/>
</dbReference>
<dbReference type="Pfam" id="PF17754">
    <property type="entry name" value="TetR_C_14"/>
    <property type="match status" value="1"/>
</dbReference>
<evidence type="ECO:0000256" key="3">
    <source>
        <dbReference type="ARBA" id="ARBA00023163"/>
    </source>
</evidence>
<dbReference type="Gene3D" id="1.10.10.60">
    <property type="entry name" value="Homeodomain-like"/>
    <property type="match status" value="1"/>
</dbReference>
<reference evidence="6 7" key="1">
    <citation type="submission" date="2021-03" db="EMBL/GenBank/DDBJ databases">
        <title>Actinomadura violae sp. nov., isolated from lichen in Thailand.</title>
        <authorList>
            <person name="Kanchanasin P."/>
            <person name="Saeng-In P."/>
            <person name="Phongsopitanun W."/>
            <person name="Yuki M."/>
            <person name="Kudo T."/>
            <person name="Ohkuma M."/>
            <person name="Tanasupawat S."/>
        </authorList>
    </citation>
    <scope>NUCLEOTIDE SEQUENCE [LARGE SCALE GENOMIC DNA]</scope>
    <source>
        <strain evidence="6 7">LCR2-06</strain>
    </source>
</reference>
<dbReference type="InterPro" id="IPR001647">
    <property type="entry name" value="HTH_TetR"/>
</dbReference>
<gene>
    <name evidence="6" type="ORF">J4709_34345</name>
</gene>
<dbReference type="PANTHER" id="PTHR30055">
    <property type="entry name" value="HTH-TYPE TRANSCRIPTIONAL REGULATOR RUTR"/>
    <property type="match status" value="1"/>
</dbReference>
<dbReference type="SUPFAM" id="SSF46689">
    <property type="entry name" value="Homeodomain-like"/>
    <property type="match status" value="1"/>
</dbReference>
<organism evidence="6 7">
    <name type="scientific">Actinomadura violacea</name>
    <dbReference type="NCBI Taxonomy" id="2819934"/>
    <lineage>
        <taxon>Bacteria</taxon>
        <taxon>Bacillati</taxon>
        <taxon>Actinomycetota</taxon>
        <taxon>Actinomycetes</taxon>
        <taxon>Streptosporangiales</taxon>
        <taxon>Thermomonosporaceae</taxon>
        <taxon>Actinomadura</taxon>
    </lineage>
</organism>
<keyword evidence="1" id="KW-0805">Transcription regulation</keyword>
<protein>
    <submittedName>
        <fullName evidence="6">TetR family transcriptional regulator</fullName>
    </submittedName>
</protein>
<dbReference type="Pfam" id="PF00440">
    <property type="entry name" value="TetR_N"/>
    <property type="match status" value="1"/>
</dbReference>
<keyword evidence="2 4" id="KW-0238">DNA-binding</keyword>
<dbReference type="InterPro" id="IPR050109">
    <property type="entry name" value="HTH-type_TetR-like_transc_reg"/>
</dbReference>
<dbReference type="InterPro" id="IPR041347">
    <property type="entry name" value="MftR_C"/>
</dbReference>
<evidence type="ECO:0000313" key="6">
    <source>
        <dbReference type="EMBL" id="MBO2462661.1"/>
    </source>
</evidence>
<evidence type="ECO:0000256" key="1">
    <source>
        <dbReference type="ARBA" id="ARBA00023015"/>
    </source>
</evidence>
<evidence type="ECO:0000313" key="7">
    <source>
        <dbReference type="Proteomes" id="UP000680206"/>
    </source>
</evidence>
<feature type="domain" description="HTH tetR-type" evidence="5">
    <location>
        <begin position="10"/>
        <end position="70"/>
    </location>
</feature>
<comment type="caution">
    <text evidence="6">The sequence shown here is derived from an EMBL/GenBank/DDBJ whole genome shotgun (WGS) entry which is preliminary data.</text>
</comment>
<dbReference type="PRINTS" id="PR00455">
    <property type="entry name" value="HTHTETR"/>
</dbReference>
<dbReference type="Gene3D" id="1.10.357.10">
    <property type="entry name" value="Tetracycline Repressor, domain 2"/>
    <property type="match status" value="1"/>
</dbReference>
<name>A0ABS3S0X2_9ACTN</name>
<sequence length="202" mass="21846">MTGLRERKKEQTRQRITAVALRLFAERGFDAVTVSDIAEAAEVARATLFSYFPSKESLALQGVGQESLADIVARRPAGLSPLQALQAHYEAFADGQMAAMDRDQVLAQMRVIFDSPALSGAANALLYQQRRALAEVLAQEYGETAAALVAAQIAATALTLRESFFHLLADGVPPRDAVRALAKDTEIAFALLEHGVQHLKGR</sequence>
<accession>A0ABS3S0X2</accession>
<evidence type="ECO:0000259" key="5">
    <source>
        <dbReference type="PROSITE" id="PS50977"/>
    </source>
</evidence>
<dbReference type="PROSITE" id="PS50977">
    <property type="entry name" value="HTH_TETR_2"/>
    <property type="match status" value="1"/>
</dbReference>
<dbReference type="RefSeq" id="WP_208247132.1">
    <property type="nucleotide sequence ID" value="NZ_JAGEPF010000023.1"/>
</dbReference>
<dbReference type="Proteomes" id="UP000680206">
    <property type="component" value="Unassembled WGS sequence"/>
</dbReference>
<proteinExistence type="predicted"/>
<feature type="DNA-binding region" description="H-T-H motif" evidence="4">
    <location>
        <begin position="33"/>
        <end position="52"/>
    </location>
</feature>
<dbReference type="PROSITE" id="PS01081">
    <property type="entry name" value="HTH_TETR_1"/>
    <property type="match status" value="1"/>
</dbReference>
<evidence type="ECO:0000256" key="4">
    <source>
        <dbReference type="PROSITE-ProRule" id="PRU00335"/>
    </source>
</evidence>